<dbReference type="Gene3D" id="1.10.3720.10">
    <property type="entry name" value="MetI-like"/>
    <property type="match status" value="2"/>
</dbReference>
<evidence type="ECO:0000256" key="6">
    <source>
        <dbReference type="ARBA" id="ARBA00022989"/>
    </source>
</evidence>
<keyword evidence="6 8" id="KW-1133">Transmembrane helix</keyword>
<evidence type="ECO:0000259" key="9">
    <source>
        <dbReference type="PROSITE" id="PS50928"/>
    </source>
</evidence>
<feature type="transmembrane region" description="Helical" evidence="8">
    <location>
        <begin position="244"/>
        <end position="266"/>
    </location>
</feature>
<dbReference type="EMBL" id="CACRTR010000023">
    <property type="protein sequence ID" value="VYU74922.1"/>
    <property type="molecule type" value="Genomic_DNA"/>
</dbReference>
<feature type="transmembrane region" description="Helical" evidence="8">
    <location>
        <begin position="12"/>
        <end position="33"/>
    </location>
</feature>
<evidence type="ECO:0000256" key="8">
    <source>
        <dbReference type="RuleBase" id="RU363032"/>
    </source>
</evidence>
<comment type="subcellular location">
    <subcellularLocation>
        <location evidence="1">Cell inner membrane</location>
        <topology evidence="1">Multi-pass membrane protein</topology>
    </subcellularLocation>
    <subcellularLocation>
        <location evidence="8">Cell membrane</location>
        <topology evidence="8">Multi-pass membrane protein</topology>
    </subcellularLocation>
</comment>
<keyword evidence="7 8" id="KW-0472">Membrane</keyword>
<sequence length="579" mass="63072">MKLKNQLPGKVFSSLFYLMAGFVFIIPVIRLLIMGFTLNDGGLGLANYIGLFEDPRTVEAIWNTIIIAIGSTVTALILGVGFAFIIAYTNIKRKRLMEVLVLAPFVIPSYIISLSWSSLLDTKGIVNQVLSSMGLPVIDIYTIGGMILVMGICSVPMVYISVISMFRKIPRDLEWAARTSGYSQAQAMLKINLVQARPAIISGGILAFLAAVDNFAIPAFLGISSGIPVLSTYIYEKAISFGPASFNSAAALSVILSFIAIGGIAVQSVFIKKSSGIESIVEDYSARIEMTAWGRRLTEGLGLGFLCIVNIVPFITMMMSAFQKVNGVKFGLDNFTMKNFEFILGNRGVHQAIFNSLALSLLTCVICIVIGMIVAYLKIRKHKQGMRAVESAASLTYSLPGIVLALAMIFHWSMVPGVYGTVKILLIAYITRYLILQIKGCSTAFLSIDPAIEEAAMVSGRTRVVIWVKILIPLLAKQVLSNAFLIFMSAATELTLSSMLASAGTKTIGLTIFNLQQSGDYNLSAAMSVLIVAAVLTLYMVSVLTRCFGNIKEKLKKQKKMMKSVETLKEGKNHYELEY</sequence>
<dbReference type="Pfam" id="PF00528">
    <property type="entry name" value="BPD_transp_1"/>
    <property type="match status" value="2"/>
</dbReference>
<feature type="transmembrane region" description="Helical" evidence="8">
    <location>
        <begin position="418"/>
        <end position="435"/>
    </location>
</feature>
<evidence type="ECO:0000256" key="5">
    <source>
        <dbReference type="ARBA" id="ARBA00022692"/>
    </source>
</evidence>
<dbReference type="PANTHER" id="PTHR43357:SF3">
    <property type="entry name" value="FE(3+)-TRANSPORT SYSTEM PERMEASE PROTEIN FBPB 2"/>
    <property type="match status" value="1"/>
</dbReference>
<dbReference type="InterPro" id="IPR035906">
    <property type="entry name" value="MetI-like_sf"/>
</dbReference>
<keyword evidence="2 8" id="KW-0813">Transport</keyword>
<proteinExistence type="inferred from homology"/>
<evidence type="ECO:0000256" key="2">
    <source>
        <dbReference type="ARBA" id="ARBA00022448"/>
    </source>
</evidence>
<gene>
    <name evidence="10" type="primary">phnU</name>
    <name evidence="10" type="ORF">ELLFYP34_01181</name>
</gene>
<feature type="transmembrane region" description="Helical" evidence="8">
    <location>
        <begin position="523"/>
        <end position="549"/>
    </location>
</feature>
<feature type="transmembrane region" description="Helical" evidence="8">
    <location>
        <begin position="352"/>
        <end position="377"/>
    </location>
</feature>
<name>A0A6N3HEL1_EUBLI</name>
<dbReference type="AlphaFoldDB" id="A0A6N3HEL1"/>
<keyword evidence="4" id="KW-0997">Cell inner membrane</keyword>
<feature type="domain" description="ABC transmembrane type-1" evidence="9">
    <location>
        <begin position="353"/>
        <end position="542"/>
    </location>
</feature>
<organism evidence="10">
    <name type="scientific">Eubacterium limosum</name>
    <dbReference type="NCBI Taxonomy" id="1736"/>
    <lineage>
        <taxon>Bacteria</taxon>
        <taxon>Bacillati</taxon>
        <taxon>Bacillota</taxon>
        <taxon>Clostridia</taxon>
        <taxon>Eubacteriales</taxon>
        <taxon>Eubacteriaceae</taxon>
        <taxon>Eubacterium</taxon>
    </lineage>
</organism>
<feature type="transmembrane region" description="Helical" evidence="8">
    <location>
        <begin position="60"/>
        <end position="87"/>
    </location>
</feature>
<protein>
    <submittedName>
        <fullName evidence="10">2-aminoethylphosphonate transport system permease protein PhnU</fullName>
    </submittedName>
</protein>
<dbReference type="CDD" id="cd06261">
    <property type="entry name" value="TM_PBP2"/>
    <property type="match status" value="2"/>
</dbReference>
<evidence type="ECO:0000256" key="4">
    <source>
        <dbReference type="ARBA" id="ARBA00022519"/>
    </source>
</evidence>
<feature type="transmembrane region" description="Helical" evidence="8">
    <location>
        <begin position="140"/>
        <end position="162"/>
    </location>
</feature>
<dbReference type="SUPFAM" id="SSF161098">
    <property type="entry name" value="MetI-like"/>
    <property type="match status" value="2"/>
</dbReference>
<dbReference type="GO" id="GO:0055085">
    <property type="term" value="P:transmembrane transport"/>
    <property type="evidence" value="ECO:0007669"/>
    <property type="project" value="InterPro"/>
</dbReference>
<dbReference type="InterPro" id="IPR000515">
    <property type="entry name" value="MetI-like"/>
</dbReference>
<comment type="similarity">
    <text evidence="8">Belongs to the binding-protein-dependent transport system permease family.</text>
</comment>
<feature type="transmembrane region" description="Helical" evidence="8">
    <location>
        <begin position="389"/>
        <end position="412"/>
    </location>
</feature>
<keyword evidence="3" id="KW-1003">Cell membrane</keyword>
<evidence type="ECO:0000313" key="10">
    <source>
        <dbReference type="EMBL" id="VYU74922.1"/>
    </source>
</evidence>
<reference evidence="10" key="1">
    <citation type="submission" date="2019-11" db="EMBL/GenBank/DDBJ databases">
        <authorList>
            <person name="Feng L."/>
        </authorList>
    </citation>
    <scope>NUCLEOTIDE SEQUENCE</scope>
    <source>
        <strain evidence="10">ElimosumLFYP34</strain>
    </source>
</reference>
<feature type="transmembrane region" description="Helical" evidence="8">
    <location>
        <begin position="300"/>
        <end position="322"/>
    </location>
</feature>
<dbReference type="PROSITE" id="PS50928">
    <property type="entry name" value="ABC_TM1"/>
    <property type="match status" value="2"/>
</dbReference>
<feature type="transmembrane region" description="Helical" evidence="8">
    <location>
        <begin position="199"/>
        <end position="224"/>
    </location>
</feature>
<accession>A0A6N3HEL1</accession>
<feature type="transmembrane region" description="Helical" evidence="8">
    <location>
        <begin position="99"/>
        <end position="120"/>
    </location>
</feature>
<evidence type="ECO:0000256" key="7">
    <source>
        <dbReference type="ARBA" id="ARBA00023136"/>
    </source>
</evidence>
<keyword evidence="5 8" id="KW-0812">Transmembrane</keyword>
<evidence type="ECO:0000256" key="3">
    <source>
        <dbReference type="ARBA" id="ARBA00022475"/>
    </source>
</evidence>
<feature type="domain" description="ABC transmembrane type-1" evidence="9">
    <location>
        <begin position="61"/>
        <end position="267"/>
    </location>
</feature>
<dbReference type="GO" id="GO:0005886">
    <property type="term" value="C:plasma membrane"/>
    <property type="evidence" value="ECO:0007669"/>
    <property type="project" value="UniProtKB-SubCell"/>
</dbReference>
<dbReference type="PANTHER" id="PTHR43357">
    <property type="entry name" value="INNER MEMBRANE ABC TRANSPORTER PERMEASE PROTEIN YDCV"/>
    <property type="match status" value="1"/>
</dbReference>
<evidence type="ECO:0000256" key="1">
    <source>
        <dbReference type="ARBA" id="ARBA00004429"/>
    </source>
</evidence>